<dbReference type="AlphaFoldDB" id="X1T797"/>
<protein>
    <submittedName>
        <fullName evidence="1">Uncharacterized protein</fullName>
    </submittedName>
</protein>
<organism evidence="1">
    <name type="scientific">marine sediment metagenome</name>
    <dbReference type="NCBI Taxonomy" id="412755"/>
    <lineage>
        <taxon>unclassified sequences</taxon>
        <taxon>metagenomes</taxon>
        <taxon>ecological metagenomes</taxon>
    </lineage>
</organism>
<gene>
    <name evidence="1" type="ORF">S12H4_35785</name>
</gene>
<name>X1T797_9ZZZZ</name>
<comment type="caution">
    <text evidence="1">The sequence shown here is derived from an EMBL/GenBank/DDBJ whole genome shotgun (WGS) entry which is preliminary data.</text>
</comment>
<accession>X1T797</accession>
<dbReference type="EMBL" id="BARW01021283">
    <property type="protein sequence ID" value="GAJ01139.1"/>
    <property type="molecule type" value="Genomic_DNA"/>
</dbReference>
<evidence type="ECO:0000313" key="1">
    <source>
        <dbReference type="EMBL" id="GAJ01139.1"/>
    </source>
</evidence>
<proteinExistence type="predicted"/>
<feature type="non-terminal residue" evidence="1">
    <location>
        <position position="1"/>
    </location>
</feature>
<sequence>LIGFKNDTIKKAEQRLVKAWELGFLPFAMRYRTPKTNWKDTYLFKDRSWNLFTRTWTRPAAIVTKMKELLK</sequence>
<reference evidence="1" key="1">
    <citation type="journal article" date="2014" name="Front. Microbiol.">
        <title>High frequency of phylogenetically diverse reductive dehalogenase-homologous genes in deep subseafloor sedimentary metagenomes.</title>
        <authorList>
            <person name="Kawai M."/>
            <person name="Futagami T."/>
            <person name="Toyoda A."/>
            <person name="Takaki Y."/>
            <person name="Nishi S."/>
            <person name="Hori S."/>
            <person name="Arai W."/>
            <person name="Tsubouchi T."/>
            <person name="Morono Y."/>
            <person name="Uchiyama I."/>
            <person name="Ito T."/>
            <person name="Fujiyama A."/>
            <person name="Inagaki F."/>
            <person name="Takami H."/>
        </authorList>
    </citation>
    <scope>NUCLEOTIDE SEQUENCE</scope>
    <source>
        <strain evidence="1">Expedition CK06-06</strain>
    </source>
</reference>